<evidence type="ECO:0000259" key="8">
    <source>
        <dbReference type="Pfam" id="PF09115"/>
    </source>
</evidence>
<dbReference type="InterPro" id="IPR015199">
    <property type="entry name" value="DNA_pol_III_delta_C"/>
</dbReference>
<dbReference type="AlphaFoldDB" id="A0A1T4QKY1"/>
<keyword evidence="4" id="KW-0548">Nucleotidyltransferase</keyword>
<keyword evidence="10" id="KW-1185">Reference proteome</keyword>
<name>A0A1T4QKY1_9FIRM</name>
<dbReference type="GO" id="GO:0003677">
    <property type="term" value="F:DNA binding"/>
    <property type="evidence" value="ECO:0007669"/>
    <property type="project" value="InterPro"/>
</dbReference>
<keyword evidence="5" id="KW-0235">DNA replication</keyword>
<dbReference type="GO" id="GO:0008408">
    <property type="term" value="F:3'-5' exonuclease activity"/>
    <property type="evidence" value="ECO:0007669"/>
    <property type="project" value="InterPro"/>
</dbReference>
<evidence type="ECO:0000313" key="10">
    <source>
        <dbReference type="Proteomes" id="UP000189933"/>
    </source>
</evidence>
<dbReference type="Pfam" id="PF09115">
    <property type="entry name" value="DNApol3-delta_C"/>
    <property type="match status" value="1"/>
</dbReference>
<dbReference type="SUPFAM" id="SSF52540">
    <property type="entry name" value="P-loop containing nucleoside triphosphate hydrolases"/>
    <property type="match status" value="1"/>
</dbReference>
<dbReference type="FunFam" id="3.40.50.300:FF:001255">
    <property type="entry name" value="DNA polymerase III subunit delta"/>
    <property type="match status" value="1"/>
</dbReference>
<keyword evidence="6" id="KW-0239">DNA-directed DNA polymerase</keyword>
<evidence type="ECO:0000256" key="6">
    <source>
        <dbReference type="ARBA" id="ARBA00022932"/>
    </source>
</evidence>
<proteinExistence type="predicted"/>
<evidence type="ECO:0000313" key="9">
    <source>
        <dbReference type="EMBL" id="SKA04364.1"/>
    </source>
</evidence>
<dbReference type="EC" id="2.7.7.7" evidence="1"/>
<sequence>MMLKEIIGHKQLVRFLLKNLKNQQMAHAYIFQGPVGIGKRVVAQAFAQAFLCLQPREDGDACQSCQACYLFQAGTHPEFIQIQPEGNSIKIEQVRQLQQTLTLKPVLERGRVVLIQQADGMTEESANSLLKILEEPPERTVFLLLTDRPFALLETIRSRCQTLQFYPLNNEEMREFAGKVMPEGWQGEIETLLLLAEGIPGKLEEFLQEKGLALTRQQVITGLKDILAQGVSCCFRQAEEWEKEKELLSVKLEILLSIFRDLLVHELAAENQLTLNRDCEPLLKEMKQRLQREQILVITDSILKAQRLLTTNVNIRLLLEWLFLQIARYGG</sequence>
<keyword evidence="3" id="KW-0808">Transferase</keyword>
<dbReference type="Gene3D" id="1.20.272.10">
    <property type="match status" value="1"/>
</dbReference>
<evidence type="ECO:0000256" key="3">
    <source>
        <dbReference type="ARBA" id="ARBA00022679"/>
    </source>
</evidence>
<dbReference type="Proteomes" id="UP000189933">
    <property type="component" value="Unassembled WGS sequence"/>
</dbReference>
<dbReference type="GO" id="GO:0009360">
    <property type="term" value="C:DNA polymerase III complex"/>
    <property type="evidence" value="ECO:0007669"/>
    <property type="project" value="InterPro"/>
</dbReference>
<organism evidence="9 10">
    <name type="scientific">Carboxydocella sporoproducens DSM 16521</name>
    <dbReference type="NCBI Taxonomy" id="1121270"/>
    <lineage>
        <taxon>Bacteria</taxon>
        <taxon>Bacillati</taxon>
        <taxon>Bacillota</taxon>
        <taxon>Clostridia</taxon>
        <taxon>Eubacteriales</taxon>
        <taxon>Clostridiales Family XVI. Incertae Sedis</taxon>
        <taxon>Carboxydocella</taxon>
    </lineage>
</organism>
<dbReference type="InterPro" id="IPR050238">
    <property type="entry name" value="DNA_Rep/Repair_Clamp_Loader"/>
</dbReference>
<feature type="domain" description="DNA polymerase III delta subunit C-terminal" evidence="8">
    <location>
        <begin position="216"/>
        <end position="326"/>
    </location>
</feature>
<dbReference type="GO" id="GO:0003887">
    <property type="term" value="F:DNA-directed DNA polymerase activity"/>
    <property type="evidence" value="ECO:0007669"/>
    <property type="project" value="UniProtKB-KW"/>
</dbReference>
<evidence type="ECO:0000256" key="4">
    <source>
        <dbReference type="ARBA" id="ARBA00022695"/>
    </source>
</evidence>
<dbReference type="Pfam" id="PF13177">
    <property type="entry name" value="DNA_pol3_delta2"/>
    <property type="match status" value="1"/>
</dbReference>
<evidence type="ECO:0000256" key="5">
    <source>
        <dbReference type="ARBA" id="ARBA00022705"/>
    </source>
</evidence>
<dbReference type="InterPro" id="IPR004622">
    <property type="entry name" value="DNA_pol_HolB"/>
</dbReference>
<evidence type="ECO:0000256" key="1">
    <source>
        <dbReference type="ARBA" id="ARBA00012417"/>
    </source>
</evidence>
<dbReference type="NCBIfam" id="TIGR00678">
    <property type="entry name" value="holB"/>
    <property type="match status" value="1"/>
</dbReference>
<dbReference type="InterPro" id="IPR027417">
    <property type="entry name" value="P-loop_NTPase"/>
</dbReference>
<dbReference type="Gene3D" id="3.40.50.300">
    <property type="entry name" value="P-loop containing nucleotide triphosphate hydrolases"/>
    <property type="match status" value="1"/>
</dbReference>
<gene>
    <name evidence="9" type="ORF">SAMN02745885_01712</name>
</gene>
<dbReference type="PANTHER" id="PTHR11669:SF8">
    <property type="entry name" value="DNA POLYMERASE III SUBUNIT DELTA"/>
    <property type="match status" value="1"/>
</dbReference>
<comment type="catalytic activity">
    <reaction evidence="7">
        <text>DNA(n) + a 2'-deoxyribonucleoside 5'-triphosphate = DNA(n+1) + diphosphate</text>
        <dbReference type="Rhea" id="RHEA:22508"/>
        <dbReference type="Rhea" id="RHEA-COMP:17339"/>
        <dbReference type="Rhea" id="RHEA-COMP:17340"/>
        <dbReference type="ChEBI" id="CHEBI:33019"/>
        <dbReference type="ChEBI" id="CHEBI:61560"/>
        <dbReference type="ChEBI" id="CHEBI:173112"/>
        <dbReference type="EC" id="2.7.7.7"/>
    </reaction>
</comment>
<accession>A0A1T4QKY1</accession>
<dbReference type="EMBL" id="FUXM01000019">
    <property type="protein sequence ID" value="SKA04364.1"/>
    <property type="molecule type" value="Genomic_DNA"/>
</dbReference>
<evidence type="ECO:0000256" key="2">
    <source>
        <dbReference type="ARBA" id="ARBA00014363"/>
    </source>
</evidence>
<evidence type="ECO:0000256" key="7">
    <source>
        <dbReference type="ARBA" id="ARBA00049244"/>
    </source>
</evidence>
<reference evidence="10" key="1">
    <citation type="submission" date="2017-02" db="EMBL/GenBank/DDBJ databases">
        <authorList>
            <person name="Varghese N."/>
            <person name="Submissions S."/>
        </authorList>
    </citation>
    <scope>NUCLEOTIDE SEQUENCE [LARGE SCALE GENOMIC DNA]</scope>
    <source>
        <strain evidence="10">DSM 16521</strain>
    </source>
</reference>
<dbReference type="PANTHER" id="PTHR11669">
    <property type="entry name" value="REPLICATION FACTOR C / DNA POLYMERASE III GAMMA-TAU SUBUNIT"/>
    <property type="match status" value="1"/>
</dbReference>
<dbReference type="GO" id="GO:0006261">
    <property type="term" value="P:DNA-templated DNA replication"/>
    <property type="evidence" value="ECO:0007669"/>
    <property type="project" value="TreeGrafter"/>
</dbReference>
<protein>
    <recommendedName>
        <fullName evidence="2">DNA polymerase III subunit delta'</fullName>
        <ecNumber evidence="1">2.7.7.7</ecNumber>
    </recommendedName>
</protein>